<evidence type="ECO:0000313" key="2">
    <source>
        <dbReference type="EMBL" id="KJD34059.1"/>
    </source>
</evidence>
<dbReference type="EMBL" id="JTDV01000002">
    <property type="protein sequence ID" value="KJD34059.1"/>
    <property type="molecule type" value="Genomic_DNA"/>
</dbReference>
<keyword evidence="3" id="KW-1185">Reference proteome</keyword>
<proteinExistence type="predicted"/>
<dbReference type="PATRIC" id="fig|1382798.3.peg.2142"/>
<organism evidence="2 3">
    <name type="scientific">Neotamlana nanhaiensis</name>
    <dbReference type="NCBI Taxonomy" id="1382798"/>
    <lineage>
        <taxon>Bacteria</taxon>
        <taxon>Pseudomonadati</taxon>
        <taxon>Bacteroidota</taxon>
        <taxon>Flavobacteriia</taxon>
        <taxon>Flavobacteriales</taxon>
        <taxon>Flavobacteriaceae</taxon>
        <taxon>Neotamlana</taxon>
    </lineage>
</organism>
<comment type="caution">
    <text evidence="2">The sequence shown here is derived from an EMBL/GenBank/DDBJ whole genome shotgun (WGS) entry which is preliminary data.</text>
</comment>
<gene>
    <name evidence="2" type="ORF">PK35_04825</name>
</gene>
<evidence type="ECO:0000259" key="1">
    <source>
        <dbReference type="Pfam" id="PF10988"/>
    </source>
</evidence>
<dbReference type="RefSeq" id="WP_044625549.1">
    <property type="nucleotide sequence ID" value="NZ_JTDV01000002.1"/>
</dbReference>
<dbReference type="OrthoDB" id="704821at2"/>
<dbReference type="STRING" id="1382798.PK35_04825"/>
<protein>
    <submittedName>
        <fullName evidence="2">Chaperonin</fullName>
    </submittedName>
</protein>
<evidence type="ECO:0000313" key="3">
    <source>
        <dbReference type="Proteomes" id="UP000032361"/>
    </source>
</evidence>
<feature type="domain" description="Putative auto-transporter adhesin head GIN" evidence="1">
    <location>
        <begin position="28"/>
        <end position="207"/>
    </location>
</feature>
<dbReference type="Proteomes" id="UP000032361">
    <property type="component" value="Unassembled WGS sequence"/>
</dbReference>
<accession>A0A0D7W4T9</accession>
<dbReference type="Pfam" id="PF10988">
    <property type="entry name" value="DUF2807"/>
    <property type="match status" value="1"/>
</dbReference>
<name>A0A0D7W4T9_9FLAO</name>
<dbReference type="InterPro" id="IPR021255">
    <property type="entry name" value="DUF2807"/>
</dbReference>
<sequence>MKTLVKTLVLFITASLFSQNTIEKTVGEFKELKVYDLINVELIKASEDKVEITGDNKDDVVIVNKNGTLKIKMKLGESFEGNQTKVTLYYTKVDVIDVNEGSTVTSNDTIKQFEIDLNAQEGGIIKIPVDVSFTNVKAVTGGVIEVLGTSKSQDISLLTGGEYHGKELDSEKAKVSINAAGSAYVKASKTVDAKVRAGGEIFIYGNPDKVNESKIFGGSIKRID</sequence>
<reference evidence="2 3" key="1">
    <citation type="journal article" date="2015" name="Antonie Van Leeuwenhoek">
        <title>Tamlana nanhaiensis sp. nov., isolated from surface seawater collected from the South China Sea.</title>
        <authorList>
            <person name="Liu X."/>
            <person name="Lai Q."/>
            <person name="Du Y."/>
            <person name="Li G."/>
            <person name="Sun F."/>
            <person name="Shao Z."/>
        </authorList>
    </citation>
    <scope>NUCLEOTIDE SEQUENCE [LARGE SCALE GENOMIC DNA]</scope>
    <source>
        <strain evidence="2 3">FHC16</strain>
    </source>
</reference>
<dbReference type="AlphaFoldDB" id="A0A0D7W4T9"/>
<dbReference type="Gene3D" id="2.160.20.120">
    <property type="match status" value="1"/>
</dbReference>